<proteinExistence type="predicted"/>
<organism evidence="2 3">
    <name type="scientific">Adineta steineri</name>
    <dbReference type="NCBI Taxonomy" id="433720"/>
    <lineage>
        <taxon>Eukaryota</taxon>
        <taxon>Metazoa</taxon>
        <taxon>Spiralia</taxon>
        <taxon>Gnathifera</taxon>
        <taxon>Rotifera</taxon>
        <taxon>Eurotatoria</taxon>
        <taxon>Bdelloidea</taxon>
        <taxon>Adinetida</taxon>
        <taxon>Adinetidae</taxon>
        <taxon>Adineta</taxon>
    </lineage>
</organism>
<evidence type="ECO:0000256" key="1">
    <source>
        <dbReference type="SAM" id="MobiDB-lite"/>
    </source>
</evidence>
<name>A0A815SHQ5_9BILA</name>
<feature type="compositionally biased region" description="Low complexity" evidence="1">
    <location>
        <begin position="61"/>
        <end position="75"/>
    </location>
</feature>
<comment type="caution">
    <text evidence="2">The sequence shown here is derived from an EMBL/GenBank/DDBJ whole genome shotgun (WGS) entry which is preliminary data.</text>
</comment>
<accession>A0A815SHQ5</accession>
<dbReference type="AlphaFoldDB" id="A0A815SHQ5"/>
<feature type="region of interest" description="Disordered" evidence="1">
    <location>
        <begin position="49"/>
        <end position="75"/>
    </location>
</feature>
<sequence length="244" mass="28739">MAARNQPPFNDLFHGFHDDDDEETDDYIDFNNPYRTADKDDDISDVIEIPGTEEEVERQLSTTTEPSQSSSSSSSVYQKFERMLRPIVDKVAHVFNMKHLYQLSLFITHAECKLNQVGHLVYEYSDPNYILSDSCEINVELLDRIPKSEETKTNDENWLYRHSARCPSVLELFLNNNPSYWCFVPVPMKLEIRSLRQFIESLFITHAECQLNRNGRLINQYFHQDYSVRGQWYRGLTDRRRPSP</sequence>
<dbReference type="EMBL" id="CAJNON010001857">
    <property type="protein sequence ID" value="CAF1489031.1"/>
    <property type="molecule type" value="Genomic_DNA"/>
</dbReference>
<reference evidence="2" key="1">
    <citation type="submission" date="2021-02" db="EMBL/GenBank/DDBJ databases">
        <authorList>
            <person name="Nowell W R."/>
        </authorList>
    </citation>
    <scope>NUCLEOTIDE SEQUENCE</scope>
</reference>
<protein>
    <submittedName>
        <fullName evidence="2">Uncharacterized protein</fullName>
    </submittedName>
</protein>
<dbReference type="Proteomes" id="UP000663891">
    <property type="component" value="Unassembled WGS sequence"/>
</dbReference>
<feature type="region of interest" description="Disordered" evidence="1">
    <location>
        <begin position="1"/>
        <end position="25"/>
    </location>
</feature>
<gene>
    <name evidence="2" type="ORF">VCS650_LOCUS41596</name>
</gene>
<evidence type="ECO:0000313" key="2">
    <source>
        <dbReference type="EMBL" id="CAF1489031.1"/>
    </source>
</evidence>
<evidence type="ECO:0000313" key="3">
    <source>
        <dbReference type="Proteomes" id="UP000663891"/>
    </source>
</evidence>